<proteinExistence type="predicted"/>
<evidence type="ECO:0000256" key="1">
    <source>
        <dbReference type="SAM" id="MobiDB-lite"/>
    </source>
</evidence>
<feature type="region of interest" description="Disordered" evidence="1">
    <location>
        <begin position="19"/>
        <end position="69"/>
    </location>
</feature>
<dbReference type="AlphaFoldDB" id="A0AAQ3LYB3"/>
<gene>
    <name evidence="2" type="ORF">R9X50_00104400</name>
</gene>
<accession>A0AAQ3LYB3</accession>
<organism evidence="2 3">
    <name type="scientific">Acrodontium crateriforme</name>
    <dbReference type="NCBI Taxonomy" id="150365"/>
    <lineage>
        <taxon>Eukaryota</taxon>
        <taxon>Fungi</taxon>
        <taxon>Dikarya</taxon>
        <taxon>Ascomycota</taxon>
        <taxon>Pezizomycotina</taxon>
        <taxon>Dothideomycetes</taxon>
        <taxon>Dothideomycetidae</taxon>
        <taxon>Mycosphaerellales</taxon>
        <taxon>Teratosphaeriaceae</taxon>
        <taxon>Acrodontium</taxon>
    </lineage>
</organism>
<keyword evidence="3" id="KW-1185">Reference proteome</keyword>
<evidence type="ECO:0000313" key="2">
    <source>
        <dbReference type="EMBL" id="WPG98256.1"/>
    </source>
</evidence>
<name>A0AAQ3LYB3_9PEZI</name>
<sequence>MKRYGLTFFALSYAGQPLTPSHKVPDPVPEIVHSKSLSSDGPNIVPSYANQQKAAEEAEQAKQEASAAADKVAKDARICSLNR</sequence>
<evidence type="ECO:0000313" key="3">
    <source>
        <dbReference type="Proteomes" id="UP001303373"/>
    </source>
</evidence>
<reference evidence="2 3" key="1">
    <citation type="submission" date="2023-11" db="EMBL/GenBank/DDBJ databases">
        <title>An acidophilic fungus is an integral part of prey digestion in a carnivorous sundew plant.</title>
        <authorList>
            <person name="Tsai I.J."/>
        </authorList>
    </citation>
    <scope>NUCLEOTIDE SEQUENCE [LARGE SCALE GENOMIC DNA]</scope>
    <source>
        <strain evidence="2">169a</strain>
    </source>
</reference>
<protein>
    <submittedName>
        <fullName evidence="2">Uncharacterized protein</fullName>
    </submittedName>
</protein>
<dbReference type="Proteomes" id="UP001303373">
    <property type="component" value="Chromosome 2"/>
</dbReference>
<dbReference type="EMBL" id="CP138581">
    <property type="protein sequence ID" value="WPG98256.1"/>
    <property type="molecule type" value="Genomic_DNA"/>
</dbReference>